<dbReference type="PRINTS" id="PR00355">
    <property type="entry name" value="ADRENODOXIN"/>
</dbReference>
<dbReference type="InterPro" id="IPR001041">
    <property type="entry name" value="2Fe-2S_ferredoxin-type"/>
</dbReference>
<dbReference type="InterPro" id="IPR001055">
    <property type="entry name" value="Adrenodoxin-like"/>
</dbReference>
<dbReference type="PANTHER" id="PTHR23426:SF65">
    <property type="entry name" value="FERREDOXIN-2, MITOCHONDRIAL"/>
    <property type="match status" value="1"/>
</dbReference>
<dbReference type="SUPFAM" id="SSF54292">
    <property type="entry name" value="2Fe-2S ferredoxin-like"/>
    <property type="match status" value="1"/>
</dbReference>
<dbReference type="Pfam" id="PF00111">
    <property type="entry name" value="Fer2"/>
    <property type="match status" value="1"/>
</dbReference>
<evidence type="ECO:0000256" key="4">
    <source>
        <dbReference type="ARBA" id="ARBA00023004"/>
    </source>
</evidence>
<dbReference type="CDD" id="cd00207">
    <property type="entry name" value="fer2"/>
    <property type="match status" value="1"/>
</dbReference>
<feature type="domain" description="2Fe-2S ferredoxin-type" evidence="7">
    <location>
        <begin position="4"/>
        <end position="108"/>
    </location>
</feature>
<dbReference type="KEGG" id="hpse:HPF_14830"/>
<evidence type="ECO:0000256" key="5">
    <source>
        <dbReference type="ARBA" id="ARBA00023014"/>
    </source>
</evidence>
<evidence type="ECO:0000313" key="9">
    <source>
        <dbReference type="Proteomes" id="UP000293912"/>
    </source>
</evidence>
<dbReference type="GO" id="GO:0140647">
    <property type="term" value="P:P450-containing electron transport chain"/>
    <property type="evidence" value="ECO:0007669"/>
    <property type="project" value="InterPro"/>
</dbReference>
<comment type="cofactor">
    <cofactor evidence="6">
        <name>[2Fe-2S] cluster</name>
        <dbReference type="ChEBI" id="CHEBI:190135"/>
    </cofactor>
</comment>
<accession>A0A4V1ABS4</accession>
<protein>
    <submittedName>
        <fullName evidence="8">Ferredoxin-6</fullName>
    </submittedName>
</protein>
<keyword evidence="3" id="KW-0479">Metal-binding</keyword>
<evidence type="ECO:0000256" key="6">
    <source>
        <dbReference type="ARBA" id="ARBA00034078"/>
    </source>
</evidence>
<keyword evidence="9" id="KW-1185">Reference proteome</keyword>
<reference evidence="8 9" key="1">
    <citation type="submission" date="2019-03" db="EMBL/GenBank/DDBJ databases">
        <authorList>
            <person name="Sebastian G."/>
            <person name="Baumann P."/>
            <person name="Ruckert C."/>
            <person name="Kalinowski J."/>
            <person name="Nebel B."/>
            <person name="Takors R."/>
            <person name="Blombach B."/>
        </authorList>
    </citation>
    <scope>NUCLEOTIDE SEQUENCE [LARGE SCALE GENOMIC DNA]</scope>
    <source>
        <strain evidence="8 9">DSM 1084</strain>
    </source>
</reference>
<dbReference type="EMBL" id="CP037867">
    <property type="protein sequence ID" value="QBM28973.1"/>
    <property type="molecule type" value="Genomic_DNA"/>
</dbReference>
<keyword evidence="5" id="KW-0411">Iron-sulfur</keyword>
<proteinExistence type="inferred from homology"/>
<sequence length="109" mass="11612">MSTIHIRFVHADQTEETITAATGQSLMKAAVDADIHGIEADCGGVLTCATCHVMIDSPWAEKLPKPVADETDMLDFAASPVEAGSRLSCQVRLTPELDGLVVRLPASQH</sequence>
<dbReference type="GO" id="GO:0009055">
    <property type="term" value="F:electron transfer activity"/>
    <property type="evidence" value="ECO:0007669"/>
    <property type="project" value="TreeGrafter"/>
</dbReference>
<dbReference type="InterPro" id="IPR012675">
    <property type="entry name" value="Beta-grasp_dom_sf"/>
</dbReference>
<dbReference type="GO" id="GO:0051537">
    <property type="term" value="F:2 iron, 2 sulfur cluster binding"/>
    <property type="evidence" value="ECO:0007669"/>
    <property type="project" value="UniProtKB-KW"/>
</dbReference>
<keyword evidence="4" id="KW-0408">Iron</keyword>
<dbReference type="RefSeq" id="WP_079365665.1">
    <property type="nucleotide sequence ID" value="NZ_CP037867.1"/>
</dbReference>
<evidence type="ECO:0000256" key="2">
    <source>
        <dbReference type="ARBA" id="ARBA00022714"/>
    </source>
</evidence>
<gene>
    <name evidence="8" type="ORF">HPF_14830</name>
</gene>
<name>A0A4V1ABS4_HYDPS</name>
<keyword evidence="2" id="KW-0001">2Fe-2S</keyword>
<evidence type="ECO:0000256" key="1">
    <source>
        <dbReference type="ARBA" id="ARBA00010914"/>
    </source>
</evidence>
<dbReference type="PROSITE" id="PS51085">
    <property type="entry name" value="2FE2S_FER_2"/>
    <property type="match status" value="1"/>
</dbReference>
<evidence type="ECO:0000259" key="7">
    <source>
        <dbReference type="PROSITE" id="PS51085"/>
    </source>
</evidence>
<dbReference type="PANTHER" id="PTHR23426">
    <property type="entry name" value="FERREDOXIN/ADRENODOXIN"/>
    <property type="match status" value="1"/>
</dbReference>
<dbReference type="Proteomes" id="UP000293912">
    <property type="component" value="Chromosome"/>
</dbReference>
<dbReference type="InterPro" id="IPR036010">
    <property type="entry name" value="2Fe-2S_ferredoxin-like_sf"/>
</dbReference>
<organism evidence="8 9">
    <name type="scientific">Hydrogenophaga pseudoflava</name>
    <name type="common">Pseudomonas carboxydoflava</name>
    <dbReference type="NCBI Taxonomy" id="47421"/>
    <lineage>
        <taxon>Bacteria</taxon>
        <taxon>Pseudomonadati</taxon>
        <taxon>Pseudomonadota</taxon>
        <taxon>Betaproteobacteria</taxon>
        <taxon>Burkholderiales</taxon>
        <taxon>Comamonadaceae</taxon>
        <taxon>Hydrogenophaga</taxon>
    </lineage>
</organism>
<evidence type="ECO:0000313" key="8">
    <source>
        <dbReference type="EMBL" id="QBM28973.1"/>
    </source>
</evidence>
<dbReference type="AlphaFoldDB" id="A0A4V1ABS4"/>
<dbReference type="GO" id="GO:0046872">
    <property type="term" value="F:metal ion binding"/>
    <property type="evidence" value="ECO:0007669"/>
    <property type="project" value="UniProtKB-KW"/>
</dbReference>
<comment type="similarity">
    <text evidence="1">Belongs to the adrenodoxin/putidaredoxin family.</text>
</comment>
<evidence type="ECO:0000256" key="3">
    <source>
        <dbReference type="ARBA" id="ARBA00022723"/>
    </source>
</evidence>
<dbReference type="Gene3D" id="3.10.20.30">
    <property type="match status" value="1"/>
</dbReference>